<proteinExistence type="inferred from homology"/>
<keyword evidence="1 3" id="KW-0807">Transducer</keyword>
<dbReference type="PROSITE" id="PS50111">
    <property type="entry name" value="CHEMOTAXIS_TRANSDUC_2"/>
    <property type="match status" value="1"/>
</dbReference>
<dbReference type="RefSeq" id="WP_089219673.1">
    <property type="nucleotide sequence ID" value="NZ_FZOS01000010.1"/>
</dbReference>
<dbReference type="GO" id="GO:0007165">
    <property type="term" value="P:signal transduction"/>
    <property type="evidence" value="ECO:0007669"/>
    <property type="project" value="UniProtKB-KW"/>
</dbReference>
<dbReference type="PANTHER" id="PTHR32089">
    <property type="entry name" value="METHYL-ACCEPTING CHEMOTAXIS PROTEIN MCPB"/>
    <property type="match status" value="1"/>
</dbReference>
<evidence type="ECO:0000256" key="3">
    <source>
        <dbReference type="PROSITE-ProRule" id="PRU00284"/>
    </source>
</evidence>
<accession>A0A239FYI1</accession>
<reference evidence="6" key="1">
    <citation type="submission" date="2017-06" db="EMBL/GenBank/DDBJ databases">
        <authorList>
            <person name="Varghese N."/>
            <person name="Submissions S."/>
        </authorList>
    </citation>
    <scope>NUCLEOTIDE SEQUENCE [LARGE SCALE GENOMIC DNA]</scope>
    <source>
        <strain evidence="6">LNB2</strain>
    </source>
</reference>
<dbReference type="CDD" id="cd18773">
    <property type="entry name" value="PDC1_HK_sensor"/>
    <property type="match status" value="1"/>
</dbReference>
<dbReference type="SUPFAM" id="SSF58104">
    <property type="entry name" value="Methyl-accepting chemotaxis protein (MCP) signaling domain"/>
    <property type="match status" value="1"/>
</dbReference>
<evidence type="ECO:0000256" key="1">
    <source>
        <dbReference type="ARBA" id="ARBA00023224"/>
    </source>
</evidence>
<evidence type="ECO:0000313" key="6">
    <source>
        <dbReference type="Proteomes" id="UP000198281"/>
    </source>
</evidence>
<dbReference type="EMBL" id="FZOS01000010">
    <property type="protein sequence ID" value="SNS61253.1"/>
    <property type="molecule type" value="Genomic_DNA"/>
</dbReference>
<dbReference type="Proteomes" id="UP000198281">
    <property type="component" value="Unassembled WGS sequence"/>
</dbReference>
<sequence>MPRRIRSLLASLRDEVQLYATENARLAGRTNLLALNATIEAARSGEAGRGFSVVAQEVKALANQARASSLAFRAEVLDRLAKAAGIADEMVAEIEGARLVDLAEAIVYNVTRAVFARSVELRMLATDPAIIAAATDPSAQNIAAAQARLRTMLRHSRDYLNAFVANGDGRIFLSADENARVLAADVRDAPQYNRAMASRRSDEWFTDEVWQNPWSDHHAVLIFAAGIRADPERDGPAIGVLYLEYDWERKIGEHIAAMDNADRGRRRVSLVDGQGRIVASSWGARFGETMAIDTSTPIGLSPGEDAIFAHAKAEPFAGFDALGLSCVIEQKLMTEAEVQAAIATPDRFAA</sequence>
<name>A0A239FYI1_9SPHN</name>
<gene>
    <name evidence="5" type="ORF">SAMN06295912_11073</name>
</gene>
<dbReference type="AlphaFoldDB" id="A0A239FYI1"/>
<dbReference type="GO" id="GO:0004888">
    <property type="term" value="F:transmembrane signaling receptor activity"/>
    <property type="evidence" value="ECO:0007669"/>
    <property type="project" value="InterPro"/>
</dbReference>
<dbReference type="PRINTS" id="PR00260">
    <property type="entry name" value="CHEMTRNSDUCR"/>
</dbReference>
<protein>
    <submittedName>
        <fullName evidence="5">Cache domain-containing protein</fullName>
    </submittedName>
</protein>
<keyword evidence="6" id="KW-1185">Reference proteome</keyword>
<evidence type="ECO:0000256" key="2">
    <source>
        <dbReference type="ARBA" id="ARBA00029447"/>
    </source>
</evidence>
<dbReference type="PANTHER" id="PTHR32089:SF112">
    <property type="entry name" value="LYSOZYME-LIKE PROTEIN-RELATED"/>
    <property type="match status" value="1"/>
</dbReference>
<dbReference type="InterPro" id="IPR004090">
    <property type="entry name" value="Chemotax_Me-accpt_rcpt"/>
</dbReference>
<evidence type="ECO:0000259" key="4">
    <source>
        <dbReference type="PROSITE" id="PS50111"/>
    </source>
</evidence>
<dbReference type="Gene3D" id="3.30.450.20">
    <property type="entry name" value="PAS domain"/>
    <property type="match status" value="1"/>
</dbReference>
<dbReference type="InterPro" id="IPR004089">
    <property type="entry name" value="MCPsignal_dom"/>
</dbReference>
<comment type="similarity">
    <text evidence="2">Belongs to the methyl-accepting chemotaxis (MCP) protein family.</text>
</comment>
<dbReference type="GO" id="GO:0006935">
    <property type="term" value="P:chemotaxis"/>
    <property type="evidence" value="ECO:0007669"/>
    <property type="project" value="UniProtKB-KW"/>
</dbReference>
<dbReference type="Gene3D" id="6.10.250.3200">
    <property type="match status" value="1"/>
</dbReference>
<dbReference type="OrthoDB" id="5292010at2"/>
<feature type="domain" description="Methyl-accepting transducer" evidence="4">
    <location>
        <begin position="26"/>
        <end position="69"/>
    </location>
</feature>
<organism evidence="5 6">
    <name type="scientific">Edaphosphingomonas laterariae</name>
    <dbReference type="NCBI Taxonomy" id="861865"/>
    <lineage>
        <taxon>Bacteria</taxon>
        <taxon>Pseudomonadati</taxon>
        <taxon>Pseudomonadota</taxon>
        <taxon>Alphaproteobacteria</taxon>
        <taxon>Sphingomonadales</taxon>
        <taxon>Rhizorhabdaceae</taxon>
        <taxon>Edaphosphingomonas</taxon>
    </lineage>
</organism>
<dbReference type="GO" id="GO:0005886">
    <property type="term" value="C:plasma membrane"/>
    <property type="evidence" value="ECO:0007669"/>
    <property type="project" value="UniProtKB-SubCell"/>
</dbReference>
<dbReference type="Pfam" id="PF00015">
    <property type="entry name" value="MCPsignal"/>
    <property type="match status" value="1"/>
</dbReference>
<evidence type="ECO:0000313" key="5">
    <source>
        <dbReference type="EMBL" id="SNS61253.1"/>
    </source>
</evidence>